<dbReference type="Proteomes" id="UP000828390">
    <property type="component" value="Unassembled WGS sequence"/>
</dbReference>
<protein>
    <submittedName>
        <fullName evidence="1">Uncharacterized protein</fullName>
    </submittedName>
</protein>
<organism evidence="1 2">
    <name type="scientific">Dreissena polymorpha</name>
    <name type="common">Zebra mussel</name>
    <name type="synonym">Mytilus polymorpha</name>
    <dbReference type="NCBI Taxonomy" id="45954"/>
    <lineage>
        <taxon>Eukaryota</taxon>
        <taxon>Metazoa</taxon>
        <taxon>Spiralia</taxon>
        <taxon>Lophotrochozoa</taxon>
        <taxon>Mollusca</taxon>
        <taxon>Bivalvia</taxon>
        <taxon>Autobranchia</taxon>
        <taxon>Heteroconchia</taxon>
        <taxon>Euheterodonta</taxon>
        <taxon>Imparidentia</taxon>
        <taxon>Neoheterodontei</taxon>
        <taxon>Myida</taxon>
        <taxon>Dreissenoidea</taxon>
        <taxon>Dreissenidae</taxon>
        <taxon>Dreissena</taxon>
    </lineage>
</organism>
<evidence type="ECO:0000313" key="1">
    <source>
        <dbReference type="EMBL" id="KAH3741646.1"/>
    </source>
</evidence>
<reference evidence="1" key="2">
    <citation type="submission" date="2020-11" db="EMBL/GenBank/DDBJ databases">
        <authorList>
            <person name="McCartney M.A."/>
            <person name="Auch B."/>
            <person name="Kono T."/>
            <person name="Mallez S."/>
            <person name="Becker A."/>
            <person name="Gohl D.M."/>
            <person name="Silverstein K.A.T."/>
            <person name="Koren S."/>
            <person name="Bechman K.B."/>
            <person name="Herman A."/>
            <person name="Abrahante J.E."/>
            <person name="Garbe J."/>
        </authorList>
    </citation>
    <scope>NUCLEOTIDE SEQUENCE</scope>
    <source>
        <strain evidence="1">Duluth1</strain>
        <tissue evidence="1">Whole animal</tissue>
    </source>
</reference>
<keyword evidence="2" id="KW-1185">Reference proteome</keyword>
<evidence type="ECO:0000313" key="2">
    <source>
        <dbReference type="Proteomes" id="UP000828390"/>
    </source>
</evidence>
<reference evidence="1" key="1">
    <citation type="journal article" date="2019" name="bioRxiv">
        <title>The Genome of the Zebra Mussel, Dreissena polymorpha: A Resource for Invasive Species Research.</title>
        <authorList>
            <person name="McCartney M.A."/>
            <person name="Auch B."/>
            <person name="Kono T."/>
            <person name="Mallez S."/>
            <person name="Zhang Y."/>
            <person name="Obille A."/>
            <person name="Becker A."/>
            <person name="Abrahante J.E."/>
            <person name="Garbe J."/>
            <person name="Badalamenti J.P."/>
            <person name="Herman A."/>
            <person name="Mangelson H."/>
            <person name="Liachko I."/>
            <person name="Sullivan S."/>
            <person name="Sone E.D."/>
            <person name="Koren S."/>
            <person name="Silverstein K.A.T."/>
            <person name="Beckman K.B."/>
            <person name="Gohl D.M."/>
        </authorList>
    </citation>
    <scope>NUCLEOTIDE SEQUENCE</scope>
    <source>
        <strain evidence="1">Duluth1</strain>
        <tissue evidence="1">Whole animal</tissue>
    </source>
</reference>
<name>A0A9D4D9H7_DREPO</name>
<dbReference type="EMBL" id="JAIWYP010000011">
    <property type="protein sequence ID" value="KAH3741646.1"/>
    <property type="molecule type" value="Genomic_DNA"/>
</dbReference>
<accession>A0A9D4D9H7</accession>
<gene>
    <name evidence="1" type="ORF">DPMN_048371</name>
</gene>
<dbReference type="AlphaFoldDB" id="A0A9D4D9H7"/>
<sequence length="188" mass="21021">MTEEMQTPWTLSATFEHNSAMQDFTELTFTTSRQHKDLTEACIKGDSSDLEKMQTQITTCSPYTADLTLRNMVNGIVAGPDMNVRAIKAVWKTITRDIIGKSVFAYKFTRTYRAKANGNSLAVKIASDRVFFPAPLFQRFLVVSKSGDASLSVVLSYELSFHPAAFFEAKNILCTADKPQIATHHVRL</sequence>
<proteinExistence type="predicted"/>
<comment type="caution">
    <text evidence="1">The sequence shown here is derived from an EMBL/GenBank/DDBJ whole genome shotgun (WGS) entry which is preliminary data.</text>
</comment>